<dbReference type="InterPro" id="IPR036390">
    <property type="entry name" value="WH_DNA-bd_sf"/>
</dbReference>
<dbReference type="SUPFAM" id="SSF46785">
    <property type="entry name" value="Winged helix' DNA-binding domain"/>
    <property type="match status" value="1"/>
</dbReference>
<gene>
    <name evidence="6" type="ORF">GT347_00470</name>
</gene>
<keyword evidence="3" id="KW-0238">DNA-binding</keyword>
<keyword evidence="7" id="KW-1185">Reference proteome</keyword>
<dbReference type="Proteomes" id="UP000464787">
    <property type="component" value="Chromosome"/>
</dbReference>
<sequence>MKRQGRAGENSDTGTSPLHPAIHFDLVTVRLFIETAETGSVTRAAERILLAPAAASRRLKELEQQFGVPLFQRLPHGMALTDAGRALLAHARSMAHAVSRMRDDALAYREGDLGVVRIAACTSAVLQFLPGDIQRCQARHPGIKIDLQELNSQGVLQAIDRGVADIGIYESTVGAVALPTRAYHRDRLVLVVRDDHALADRAAVSFEDMLDHDVIGLTEGSAISTTLLRLAAKARRDLRMRIRVGSFDSMVAMIRQGIAVGVMPQAVARSIAGGSRFKRIPIEGDWPARQMMLCHMPEASMSRAALAALQVIAP</sequence>
<reference evidence="6 7" key="1">
    <citation type="submission" date="2020-01" db="EMBL/GenBank/DDBJ databases">
        <title>Genome sequencing of strain KACC 21265.</title>
        <authorList>
            <person name="Heo J."/>
            <person name="Kim S.-J."/>
            <person name="Kim J.-S."/>
            <person name="Hong S.-B."/>
            <person name="Kwon S.-W."/>
        </authorList>
    </citation>
    <scope>NUCLEOTIDE SEQUENCE [LARGE SCALE GENOMIC DNA]</scope>
    <source>
        <strain evidence="6 7">KACC 21265</strain>
    </source>
</reference>
<dbReference type="KEGG" id="xyk:GT347_00470"/>
<dbReference type="GO" id="GO:0005829">
    <property type="term" value="C:cytosol"/>
    <property type="evidence" value="ECO:0007669"/>
    <property type="project" value="TreeGrafter"/>
</dbReference>
<keyword evidence="2" id="KW-0805">Transcription regulation</keyword>
<evidence type="ECO:0000256" key="2">
    <source>
        <dbReference type="ARBA" id="ARBA00023015"/>
    </source>
</evidence>
<dbReference type="AlphaFoldDB" id="A0A857IZZ5"/>
<evidence type="ECO:0000256" key="3">
    <source>
        <dbReference type="ARBA" id="ARBA00023125"/>
    </source>
</evidence>
<dbReference type="Gene3D" id="1.10.10.10">
    <property type="entry name" value="Winged helix-like DNA-binding domain superfamily/Winged helix DNA-binding domain"/>
    <property type="match status" value="1"/>
</dbReference>
<dbReference type="InterPro" id="IPR005119">
    <property type="entry name" value="LysR_subst-bd"/>
</dbReference>
<comment type="similarity">
    <text evidence="1">Belongs to the LysR transcriptional regulatory family.</text>
</comment>
<evidence type="ECO:0000256" key="4">
    <source>
        <dbReference type="ARBA" id="ARBA00023163"/>
    </source>
</evidence>
<evidence type="ECO:0000313" key="7">
    <source>
        <dbReference type="Proteomes" id="UP000464787"/>
    </source>
</evidence>
<accession>A0A857IZZ5</accession>
<dbReference type="SUPFAM" id="SSF53850">
    <property type="entry name" value="Periplasmic binding protein-like II"/>
    <property type="match status" value="1"/>
</dbReference>
<dbReference type="InterPro" id="IPR000847">
    <property type="entry name" value="LysR_HTH_N"/>
</dbReference>
<dbReference type="GO" id="GO:0003677">
    <property type="term" value="F:DNA binding"/>
    <property type="evidence" value="ECO:0007669"/>
    <property type="project" value="UniProtKB-KW"/>
</dbReference>
<dbReference type="FunFam" id="1.10.10.10:FF:000001">
    <property type="entry name" value="LysR family transcriptional regulator"/>
    <property type="match status" value="1"/>
</dbReference>
<dbReference type="InterPro" id="IPR036388">
    <property type="entry name" value="WH-like_DNA-bd_sf"/>
</dbReference>
<dbReference type="PRINTS" id="PR00039">
    <property type="entry name" value="HTHLYSR"/>
</dbReference>
<evidence type="ECO:0000256" key="1">
    <source>
        <dbReference type="ARBA" id="ARBA00009437"/>
    </source>
</evidence>
<dbReference type="PANTHER" id="PTHR30419:SF2">
    <property type="entry name" value="LYSR FAMILY TRANSCRIPTIONAL REGULATOR"/>
    <property type="match status" value="1"/>
</dbReference>
<dbReference type="Pfam" id="PF00126">
    <property type="entry name" value="HTH_1"/>
    <property type="match status" value="1"/>
</dbReference>
<dbReference type="Pfam" id="PF03466">
    <property type="entry name" value="LysR_substrate"/>
    <property type="match status" value="1"/>
</dbReference>
<protein>
    <submittedName>
        <fullName evidence="6">LysR family transcriptional regulator</fullName>
    </submittedName>
</protein>
<dbReference type="InterPro" id="IPR050950">
    <property type="entry name" value="HTH-type_LysR_regulators"/>
</dbReference>
<proteinExistence type="inferred from homology"/>
<organism evidence="6 7">
    <name type="scientific">Xylophilus rhododendri</name>
    <dbReference type="NCBI Taxonomy" id="2697032"/>
    <lineage>
        <taxon>Bacteria</taxon>
        <taxon>Pseudomonadati</taxon>
        <taxon>Pseudomonadota</taxon>
        <taxon>Betaproteobacteria</taxon>
        <taxon>Burkholderiales</taxon>
        <taxon>Xylophilus</taxon>
    </lineage>
</organism>
<evidence type="ECO:0000259" key="5">
    <source>
        <dbReference type="PROSITE" id="PS50931"/>
    </source>
</evidence>
<dbReference type="PROSITE" id="PS50931">
    <property type="entry name" value="HTH_LYSR"/>
    <property type="match status" value="1"/>
</dbReference>
<dbReference type="EMBL" id="CP047650">
    <property type="protein sequence ID" value="QHI96603.1"/>
    <property type="molecule type" value="Genomic_DNA"/>
</dbReference>
<dbReference type="PANTHER" id="PTHR30419">
    <property type="entry name" value="HTH-TYPE TRANSCRIPTIONAL REGULATOR YBHD"/>
    <property type="match status" value="1"/>
</dbReference>
<feature type="domain" description="HTH lysR-type" evidence="5">
    <location>
        <begin position="30"/>
        <end position="81"/>
    </location>
</feature>
<evidence type="ECO:0000313" key="6">
    <source>
        <dbReference type="EMBL" id="QHI96603.1"/>
    </source>
</evidence>
<name>A0A857IZZ5_9BURK</name>
<dbReference type="Gene3D" id="3.40.190.290">
    <property type="match status" value="1"/>
</dbReference>
<dbReference type="GO" id="GO:0003700">
    <property type="term" value="F:DNA-binding transcription factor activity"/>
    <property type="evidence" value="ECO:0007669"/>
    <property type="project" value="InterPro"/>
</dbReference>
<keyword evidence="4" id="KW-0804">Transcription</keyword>
<dbReference type="RefSeq" id="WP_160550121.1">
    <property type="nucleotide sequence ID" value="NZ_CP047650.1"/>
</dbReference>